<comment type="caution">
    <text evidence="3">The sequence shown here is derived from an EMBL/GenBank/DDBJ whole genome shotgun (WGS) entry which is preliminary data.</text>
</comment>
<dbReference type="InterPro" id="IPR011320">
    <property type="entry name" value="RNase_H1_N"/>
</dbReference>
<evidence type="ECO:0000256" key="1">
    <source>
        <dbReference type="SAM" id="MobiDB-lite"/>
    </source>
</evidence>
<evidence type="ECO:0000313" key="3">
    <source>
        <dbReference type="EMBL" id="KAF6815160.1"/>
    </source>
</evidence>
<dbReference type="SUPFAM" id="SSF55658">
    <property type="entry name" value="L9 N-domain-like"/>
    <property type="match status" value="1"/>
</dbReference>
<feature type="region of interest" description="Disordered" evidence="1">
    <location>
        <begin position="160"/>
        <end position="204"/>
    </location>
</feature>
<evidence type="ECO:0000313" key="4">
    <source>
        <dbReference type="Proteomes" id="UP000639643"/>
    </source>
</evidence>
<accession>A0A8H6JM58</accession>
<keyword evidence="4" id="KW-1185">Reference proteome</keyword>
<proteinExistence type="predicted"/>
<gene>
    <name evidence="3" type="ORF">CMUS01_12488</name>
</gene>
<reference evidence="3" key="1">
    <citation type="journal article" date="2020" name="Phytopathology">
        <title>Genome Sequence Resources of Colletotrichum truncatum, C. plurivorum, C. musicola, and C. sojae: Four Species Pathogenic to Soybean (Glycine max).</title>
        <authorList>
            <person name="Rogerio F."/>
            <person name="Boufleur T.R."/>
            <person name="Ciampi-Guillardi M."/>
            <person name="Sukno S.A."/>
            <person name="Thon M.R."/>
            <person name="Massola Junior N.S."/>
            <person name="Baroncelli R."/>
        </authorList>
    </citation>
    <scope>NUCLEOTIDE SEQUENCE</scope>
    <source>
        <strain evidence="3">LFN0074</strain>
    </source>
</reference>
<sequence length="204" mass="22794">MAKQRRKSASYYVVSKGAVERPTIFSSWYCFTYSNRLSGLTATRADAHARVTNCAAAQVKGFCTLEEARTYKNKDGIDTPTEVIKPIADDSTPRWDHYGYYAVAHGKKPGIYTCWYGQEGAEVQVKKVSGASYKWFKTEKEAEAFLEDWEQSRLAVRLGAGGKGLNQEPEPSPLDHDSQENMYAEAESKEAMGGLGLERLKVEE</sequence>
<organism evidence="3 4">
    <name type="scientific">Colletotrichum musicola</name>
    <dbReference type="NCBI Taxonomy" id="2175873"/>
    <lineage>
        <taxon>Eukaryota</taxon>
        <taxon>Fungi</taxon>
        <taxon>Dikarya</taxon>
        <taxon>Ascomycota</taxon>
        <taxon>Pezizomycotina</taxon>
        <taxon>Sordariomycetes</taxon>
        <taxon>Hypocreomycetidae</taxon>
        <taxon>Glomerellales</taxon>
        <taxon>Glomerellaceae</taxon>
        <taxon>Colletotrichum</taxon>
        <taxon>Colletotrichum orchidearum species complex</taxon>
    </lineage>
</organism>
<feature type="domain" description="Ribonuclease H1 N-terminal" evidence="2">
    <location>
        <begin position="100"/>
        <end position="145"/>
    </location>
</feature>
<evidence type="ECO:0000259" key="2">
    <source>
        <dbReference type="Pfam" id="PF01693"/>
    </source>
</evidence>
<dbReference type="AlphaFoldDB" id="A0A8H6JM58"/>
<dbReference type="InterPro" id="IPR009027">
    <property type="entry name" value="Ribosomal_bL9/RNase_H1_N"/>
</dbReference>
<dbReference type="Proteomes" id="UP000639643">
    <property type="component" value="Unassembled WGS sequence"/>
</dbReference>
<name>A0A8H6JM58_9PEZI</name>
<protein>
    <recommendedName>
        <fullName evidence="2">Ribonuclease H1 N-terminal domain-containing protein</fullName>
    </recommendedName>
</protein>
<dbReference type="Pfam" id="PF01693">
    <property type="entry name" value="Cauli_VI"/>
    <property type="match status" value="1"/>
</dbReference>
<dbReference type="InterPro" id="IPR037056">
    <property type="entry name" value="RNase_H1_N_sf"/>
</dbReference>
<dbReference type="EMBL" id="WIGM01000708">
    <property type="protein sequence ID" value="KAF6815160.1"/>
    <property type="molecule type" value="Genomic_DNA"/>
</dbReference>
<dbReference type="Gene3D" id="3.40.970.10">
    <property type="entry name" value="Ribonuclease H1, N-terminal domain"/>
    <property type="match status" value="2"/>
</dbReference>
<dbReference type="OrthoDB" id="5241333at2759"/>